<dbReference type="InterPro" id="IPR008271">
    <property type="entry name" value="Ser/Thr_kinase_AS"/>
</dbReference>
<dbReference type="PROSITE" id="PS00307">
    <property type="entry name" value="LECTIN_LEGUME_BETA"/>
    <property type="match status" value="1"/>
</dbReference>
<evidence type="ECO:0000256" key="1">
    <source>
        <dbReference type="ARBA" id="ARBA00004251"/>
    </source>
</evidence>
<comment type="similarity">
    <text evidence="3">In the C-terminal section; belongs to the protein kinase superfamily. Ser/Thr protein kinase family.</text>
</comment>
<evidence type="ECO:0000256" key="17">
    <source>
        <dbReference type="ARBA" id="ARBA00023180"/>
    </source>
</evidence>
<dbReference type="CDD" id="cd06899">
    <property type="entry name" value="lectin_legume_LecRK_Arcelin_ConA"/>
    <property type="match status" value="1"/>
</dbReference>
<keyword evidence="8 19" id="KW-0812">Transmembrane</keyword>
<comment type="caution">
    <text evidence="22">The sequence shown here is derived from an EMBL/GenBank/DDBJ whole genome shotgun (WGS) entry which is preliminary data.</text>
</comment>
<evidence type="ECO:0000256" key="10">
    <source>
        <dbReference type="ARBA" id="ARBA00022734"/>
    </source>
</evidence>
<dbReference type="InterPro" id="IPR050528">
    <property type="entry name" value="L-type_Lectin-RKs"/>
</dbReference>
<keyword evidence="16 22" id="KW-0675">Receptor</keyword>
<gene>
    <name evidence="22" type="ORF">LUZ62_059622</name>
</gene>
<dbReference type="FunFam" id="3.30.200.20:FF:000168">
    <property type="entry name" value="L-type lectin-domain containing receptor kinase IX.1"/>
    <property type="match status" value="1"/>
</dbReference>
<dbReference type="SUPFAM" id="SSF49899">
    <property type="entry name" value="Concanavalin A-like lectins/glucanases"/>
    <property type="match status" value="1"/>
</dbReference>
<evidence type="ECO:0000256" key="6">
    <source>
        <dbReference type="ARBA" id="ARBA00022527"/>
    </source>
</evidence>
<evidence type="ECO:0000256" key="8">
    <source>
        <dbReference type="ARBA" id="ARBA00022692"/>
    </source>
</evidence>
<keyword evidence="13 18" id="KW-0067">ATP-binding</keyword>
<evidence type="ECO:0000313" key="23">
    <source>
        <dbReference type="Proteomes" id="UP001140206"/>
    </source>
</evidence>
<keyword evidence="9 20" id="KW-0732">Signal</keyword>
<evidence type="ECO:0000256" key="15">
    <source>
        <dbReference type="ARBA" id="ARBA00023136"/>
    </source>
</evidence>
<keyword evidence="5" id="KW-1003">Cell membrane</keyword>
<name>A0AAV8E7E4_9POAL</name>
<dbReference type="SUPFAM" id="SSF56112">
    <property type="entry name" value="Protein kinase-like (PK-like)"/>
    <property type="match status" value="1"/>
</dbReference>
<keyword evidence="10" id="KW-0430">Lectin</keyword>
<feature type="domain" description="Protein kinase" evidence="21">
    <location>
        <begin position="374"/>
        <end position="653"/>
    </location>
</feature>
<comment type="subcellular location">
    <subcellularLocation>
        <location evidence="1">Cell membrane</location>
        <topology evidence="1">Single-pass type I membrane protein</topology>
    </subcellularLocation>
</comment>
<dbReference type="InterPro" id="IPR000719">
    <property type="entry name" value="Prot_kinase_dom"/>
</dbReference>
<dbReference type="InterPro" id="IPR011009">
    <property type="entry name" value="Kinase-like_dom_sf"/>
</dbReference>
<feature type="binding site" evidence="18">
    <location>
        <position position="403"/>
    </location>
    <ligand>
        <name>ATP</name>
        <dbReference type="ChEBI" id="CHEBI:30616"/>
    </ligand>
</feature>
<feature type="transmembrane region" description="Helical" evidence="19">
    <location>
        <begin position="310"/>
        <end position="332"/>
    </location>
</feature>
<dbReference type="InterPro" id="IPR013320">
    <property type="entry name" value="ConA-like_dom_sf"/>
</dbReference>
<reference evidence="22" key="1">
    <citation type="submission" date="2022-08" db="EMBL/GenBank/DDBJ databases">
        <authorList>
            <person name="Marques A."/>
        </authorList>
    </citation>
    <scope>NUCLEOTIDE SEQUENCE</scope>
    <source>
        <strain evidence="22">RhyPub2mFocal</strain>
        <tissue evidence="22">Leaves</tissue>
    </source>
</reference>
<dbReference type="FunFam" id="1.10.510.10:FF:000240">
    <property type="entry name" value="Lectin-domain containing receptor kinase A4.3"/>
    <property type="match status" value="1"/>
</dbReference>
<protein>
    <recommendedName>
        <fullName evidence="4">non-specific serine/threonine protein kinase</fullName>
        <ecNumber evidence="4">2.7.11.1</ecNumber>
    </recommendedName>
</protein>
<evidence type="ECO:0000256" key="3">
    <source>
        <dbReference type="ARBA" id="ARBA00010217"/>
    </source>
</evidence>
<evidence type="ECO:0000256" key="2">
    <source>
        <dbReference type="ARBA" id="ARBA00008536"/>
    </source>
</evidence>
<dbReference type="GO" id="GO:0004674">
    <property type="term" value="F:protein serine/threonine kinase activity"/>
    <property type="evidence" value="ECO:0007669"/>
    <property type="project" value="UniProtKB-KW"/>
</dbReference>
<evidence type="ECO:0000256" key="11">
    <source>
        <dbReference type="ARBA" id="ARBA00022741"/>
    </source>
</evidence>
<evidence type="ECO:0000313" key="22">
    <source>
        <dbReference type="EMBL" id="KAJ4775365.1"/>
    </source>
</evidence>
<dbReference type="PROSITE" id="PS00107">
    <property type="entry name" value="PROTEIN_KINASE_ATP"/>
    <property type="match status" value="1"/>
</dbReference>
<dbReference type="Pfam" id="PF00069">
    <property type="entry name" value="Pkinase"/>
    <property type="match status" value="1"/>
</dbReference>
<dbReference type="Pfam" id="PF00139">
    <property type="entry name" value="Lectin_legB"/>
    <property type="match status" value="1"/>
</dbReference>
<evidence type="ECO:0000256" key="19">
    <source>
        <dbReference type="SAM" id="Phobius"/>
    </source>
</evidence>
<evidence type="ECO:0000256" key="4">
    <source>
        <dbReference type="ARBA" id="ARBA00012513"/>
    </source>
</evidence>
<evidence type="ECO:0000256" key="16">
    <source>
        <dbReference type="ARBA" id="ARBA00023170"/>
    </source>
</evidence>
<comment type="similarity">
    <text evidence="2">In the N-terminal section; belongs to the leguminous lectin family.</text>
</comment>
<dbReference type="AlphaFoldDB" id="A0AAV8E7E4"/>
<dbReference type="Proteomes" id="UP001140206">
    <property type="component" value="Chromosome 3"/>
</dbReference>
<sequence length="709" mass="79135">MAIHPLSARNVVLFVLLLSLIIVVPPAGSVYFNIDFSEPNIVYSMINFTGDSSYNNKDHYIALTEESRLNDSYKGITVGKATYYEPVFLWDENTGEVTNFITQFSFRIIPTANPFGDGITFFLSPYPSPIPPNSDEGKYFGLFNTTTALNQSMNQIIAVEFDTFYNADIDPVTWSYPCHIGIDINMIQSINYSFIENCFINTSMTAQIEYNSGLKLLSLLLWNGTDPKTKFSLTATVDIRILPNMSAVGFSASSGINVEVHQIFSWFFNSTLEMKQNSSSPPLLQYKNAPPPLDNYTPPNKDKTMISAPAILGIVACTFLMFSLVGILICRLRVIKGTREIKVIGDDLIDYEFEKGRGPKKFSYGELADATNDFSENNKLGEGGFGSVYRGILIEENIHVAVKRVSKESKQGKKEYISEVKIISQLRHRNLVQLTGWCHDHGEFLLVYELMHNGSLDKHLYSKENLLTWPIRHNIALGLGSSLLYLHEEWEKCVLHRDIKPSNIMLDAFFNAKLGDFGLARLIDHNQDLETTMAAGTKGYMAPECVLGTANPSTQSDMFSLGIVLLEITCGRRPIMPQHDQKKVSLVEWVWDLYGKNALMEAVDSRLNGDFDRDEAECFMVVGLWCAHPEKSLRPSIKQAMSVLQFQAPLPILPPKMPVPIYAIPADPNTQLHTSSGATSSGVAAVSVRSAPVLPSDSSWLLKQQGNTF</sequence>
<organism evidence="22 23">
    <name type="scientific">Rhynchospora pubera</name>
    <dbReference type="NCBI Taxonomy" id="906938"/>
    <lineage>
        <taxon>Eukaryota</taxon>
        <taxon>Viridiplantae</taxon>
        <taxon>Streptophyta</taxon>
        <taxon>Embryophyta</taxon>
        <taxon>Tracheophyta</taxon>
        <taxon>Spermatophyta</taxon>
        <taxon>Magnoliopsida</taxon>
        <taxon>Liliopsida</taxon>
        <taxon>Poales</taxon>
        <taxon>Cyperaceae</taxon>
        <taxon>Cyperoideae</taxon>
        <taxon>Rhynchosporeae</taxon>
        <taxon>Rhynchospora</taxon>
    </lineage>
</organism>
<keyword evidence="17" id="KW-0325">Glycoprotein</keyword>
<dbReference type="GO" id="GO:0030246">
    <property type="term" value="F:carbohydrate binding"/>
    <property type="evidence" value="ECO:0007669"/>
    <property type="project" value="UniProtKB-KW"/>
</dbReference>
<dbReference type="InterPro" id="IPR019825">
    <property type="entry name" value="Lectin_legB_Mn/Ca_BS"/>
</dbReference>
<keyword evidence="12 22" id="KW-0418">Kinase</keyword>
<evidence type="ECO:0000256" key="20">
    <source>
        <dbReference type="SAM" id="SignalP"/>
    </source>
</evidence>
<dbReference type="InterPro" id="IPR001220">
    <property type="entry name" value="Legume_lectin_dom"/>
</dbReference>
<dbReference type="Gene3D" id="3.30.200.20">
    <property type="entry name" value="Phosphorylase Kinase, domain 1"/>
    <property type="match status" value="1"/>
</dbReference>
<accession>A0AAV8E7E4</accession>
<dbReference type="Gene3D" id="1.10.510.10">
    <property type="entry name" value="Transferase(Phosphotransferase) domain 1"/>
    <property type="match status" value="1"/>
</dbReference>
<evidence type="ECO:0000256" key="9">
    <source>
        <dbReference type="ARBA" id="ARBA00022729"/>
    </source>
</evidence>
<dbReference type="PROSITE" id="PS50011">
    <property type="entry name" value="PROTEIN_KINASE_DOM"/>
    <property type="match status" value="1"/>
</dbReference>
<keyword evidence="14 19" id="KW-1133">Transmembrane helix</keyword>
<dbReference type="GO" id="GO:0005524">
    <property type="term" value="F:ATP binding"/>
    <property type="evidence" value="ECO:0007669"/>
    <property type="project" value="UniProtKB-UniRule"/>
</dbReference>
<evidence type="ECO:0000256" key="14">
    <source>
        <dbReference type="ARBA" id="ARBA00022989"/>
    </source>
</evidence>
<feature type="signal peptide" evidence="20">
    <location>
        <begin position="1"/>
        <end position="29"/>
    </location>
</feature>
<dbReference type="EC" id="2.7.11.1" evidence="4"/>
<evidence type="ECO:0000256" key="7">
    <source>
        <dbReference type="ARBA" id="ARBA00022679"/>
    </source>
</evidence>
<proteinExistence type="inferred from homology"/>
<keyword evidence="6" id="KW-0723">Serine/threonine-protein kinase</keyword>
<evidence type="ECO:0000256" key="5">
    <source>
        <dbReference type="ARBA" id="ARBA00022475"/>
    </source>
</evidence>
<keyword evidence="7" id="KW-0808">Transferase</keyword>
<evidence type="ECO:0000256" key="18">
    <source>
        <dbReference type="PROSITE-ProRule" id="PRU10141"/>
    </source>
</evidence>
<dbReference type="EMBL" id="JAMFTS010000003">
    <property type="protein sequence ID" value="KAJ4775365.1"/>
    <property type="molecule type" value="Genomic_DNA"/>
</dbReference>
<feature type="chain" id="PRO_5043462614" description="non-specific serine/threonine protein kinase" evidence="20">
    <location>
        <begin position="30"/>
        <end position="709"/>
    </location>
</feature>
<dbReference type="GO" id="GO:0002229">
    <property type="term" value="P:defense response to oomycetes"/>
    <property type="evidence" value="ECO:0007669"/>
    <property type="project" value="UniProtKB-ARBA"/>
</dbReference>
<dbReference type="InterPro" id="IPR017441">
    <property type="entry name" value="Protein_kinase_ATP_BS"/>
</dbReference>
<keyword evidence="23" id="KW-1185">Reference proteome</keyword>
<dbReference type="PROSITE" id="PS00108">
    <property type="entry name" value="PROTEIN_KINASE_ST"/>
    <property type="match status" value="1"/>
</dbReference>
<dbReference type="SMART" id="SM00220">
    <property type="entry name" value="S_TKc"/>
    <property type="match status" value="1"/>
</dbReference>
<evidence type="ECO:0000256" key="12">
    <source>
        <dbReference type="ARBA" id="ARBA00022777"/>
    </source>
</evidence>
<evidence type="ECO:0000259" key="21">
    <source>
        <dbReference type="PROSITE" id="PS50011"/>
    </source>
</evidence>
<dbReference type="Gene3D" id="2.60.120.200">
    <property type="match status" value="1"/>
</dbReference>
<keyword evidence="15 19" id="KW-0472">Membrane</keyword>
<keyword evidence="11 18" id="KW-0547">Nucleotide-binding</keyword>
<evidence type="ECO:0000256" key="13">
    <source>
        <dbReference type="ARBA" id="ARBA00022840"/>
    </source>
</evidence>
<dbReference type="GO" id="GO:0005886">
    <property type="term" value="C:plasma membrane"/>
    <property type="evidence" value="ECO:0007669"/>
    <property type="project" value="UniProtKB-SubCell"/>
</dbReference>
<dbReference type="PANTHER" id="PTHR27007">
    <property type="match status" value="1"/>
</dbReference>